<name>A0ABD5MHI1_9EURY</name>
<dbReference type="AlphaFoldDB" id="A0ABD5MHI1"/>
<dbReference type="EMBL" id="JBGNYA010000001">
    <property type="protein sequence ID" value="MFA1612044.1"/>
    <property type="molecule type" value="Genomic_DNA"/>
</dbReference>
<accession>A0ABD5MHI1</accession>
<proteinExistence type="predicted"/>
<dbReference type="Proteomes" id="UP001570511">
    <property type="component" value="Unassembled WGS sequence"/>
</dbReference>
<keyword evidence="2" id="KW-1185">Reference proteome</keyword>
<evidence type="ECO:0008006" key="3">
    <source>
        <dbReference type="Google" id="ProtNLM"/>
    </source>
</evidence>
<reference evidence="1 2" key="1">
    <citation type="submission" date="2024-08" db="EMBL/GenBank/DDBJ databases">
        <title>Halobellus sp. MBLA0158 whole genome sequence.</title>
        <authorList>
            <person name="Hwang C.Y."/>
            <person name="Cho E.-S."/>
            <person name="Seo M.-J."/>
        </authorList>
    </citation>
    <scope>NUCLEOTIDE SEQUENCE [LARGE SCALE GENOMIC DNA]</scope>
    <source>
        <strain evidence="1 2">MBLA0158</strain>
    </source>
</reference>
<comment type="caution">
    <text evidence="1">The sequence shown here is derived from an EMBL/GenBank/DDBJ whole genome shotgun (WGS) entry which is preliminary data.</text>
</comment>
<dbReference type="RefSeq" id="WP_372390631.1">
    <property type="nucleotide sequence ID" value="NZ_JBGNYA010000001.1"/>
</dbReference>
<evidence type="ECO:0000313" key="1">
    <source>
        <dbReference type="EMBL" id="MFA1612044.1"/>
    </source>
</evidence>
<protein>
    <recommendedName>
        <fullName evidence="3">CopG family transcriptional regulator</fullName>
    </recommendedName>
</protein>
<sequence length="247" mass="28478">MSTREYRVTLALKYHHLDNLSPKEIRDRFEREGVGDYAVSTIRDYLNEAPADEILEQIEQQHANVRLQSAERYEQLYQRARKAEHEATRDEPIQAVVPRMDTVGQNEEPLRVADWKRVPPDDDRRPEWADERDTIVVFVDDVRHLEAGQEYPVGARRAGQPARPGTQPEYRKATVGVERDVDDPKGQAMARQEQAKYQEQKGDVLGIYSTDVNLSVDGEVETIHKLGESERELALKTLREMQEAESE</sequence>
<evidence type="ECO:0000313" key="2">
    <source>
        <dbReference type="Proteomes" id="UP001570511"/>
    </source>
</evidence>
<gene>
    <name evidence="1" type="ORF">OS889_13660</name>
</gene>
<organism evidence="1 2">
    <name type="scientific">Halobellus rubicundus</name>
    <dbReference type="NCBI Taxonomy" id="2996466"/>
    <lineage>
        <taxon>Archaea</taxon>
        <taxon>Methanobacteriati</taxon>
        <taxon>Methanobacteriota</taxon>
        <taxon>Stenosarchaea group</taxon>
        <taxon>Halobacteria</taxon>
        <taxon>Halobacteriales</taxon>
        <taxon>Haloferacaceae</taxon>
        <taxon>Halobellus</taxon>
    </lineage>
</organism>